<feature type="domain" description="ABC3 transporter permease C-terminal" evidence="8">
    <location>
        <begin position="276"/>
        <end position="390"/>
    </location>
</feature>
<evidence type="ECO:0000256" key="5">
    <source>
        <dbReference type="ARBA" id="ARBA00023136"/>
    </source>
</evidence>
<evidence type="ECO:0000256" key="1">
    <source>
        <dbReference type="ARBA" id="ARBA00004651"/>
    </source>
</evidence>
<feature type="transmembrane region" description="Helical" evidence="7">
    <location>
        <begin position="325"/>
        <end position="351"/>
    </location>
</feature>
<dbReference type="InterPro" id="IPR003838">
    <property type="entry name" value="ABC3_permease_C"/>
</dbReference>
<dbReference type="GO" id="GO:0005886">
    <property type="term" value="C:plasma membrane"/>
    <property type="evidence" value="ECO:0007669"/>
    <property type="project" value="UniProtKB-SubCell"/>
</dbReference>
<feature type="transmembrane region" description="Helical" evidence="7">
    <location>
        <begin position="357"/>
        <end position="381"/>
    </location>
</feature>
<feature type="transmembrane region" description="Helical" evidence="7">
    <location>
        <begin position="21"/>
        <end position="42"/>
    </location>
</feature>
<gene>
    <name evidence="10" type="ORF">FC14_GL002021</name>
</gene>
<keyword evidence="3 7" id="KW-0812">Transmembrane</keyword>
<protein>
    <submittedName>
        <fullName evidence="10">ABC transporter permease</fullName>
    </submittedName>
</protein>
<comment type="subcellular location">
    <subcellularLocation>
        <location evidence="1">Cell membrane</location>
        <topology evidence="1">Multi-pass membrane protein</topology>
    </subcellularLocation>
</comment>
<evidence type="ECO:0000256" key="7">
    <source>
        <dbReference type="SAM" id="Phobius"/>
    </source>
</evidence>
<dbReference type="PANTHER" id="PTHR30572:SF4">
    <property type="entry name" value="ABC TRANSPORTER PERMEASE YTRF"/>
    <property type="match status" value="1"/>
</dbReference>
<proteinExistence type="inferred from homology"/>
<accession>A0A0R2ALF0</accession>
<evidence type="ECO:0000259" key="9">
    <source>
        <dbReference type="Pfam" id="PF12704"/>
    </source>
</evidence>
<keyword evidence="4 7" id="KW-1133">Transmembrane helix</keyword>
<sequence length="396" mass="43285">MTYLDLIKVSYRSLIANKRRSALTMIGIVIGIAAVITIIALGNGVRNKMISEFKTSSSGEQKTEISFFNAEKNSMQGFTQADLANIKQAFSREISNADFKLETENVATSGIQMGNAVVSGSVSLLTSPLPSDMMKAGKNFTNSQLKLGQRVILVSEGYAKKVYKHKQNALGTVVIIGDKSYQIQGLFKPQGYYKYGASFMLPKQAYLQGRKADRGSTLQLTIRNGQDANKVSERVVKYLKKNGQLRKEGVYQYYNEGVILKSISKTMNMITYFVSAIAGISLFIAGIGVMNMMYISVSERTQEIGIRLAVGATQTNIMWQFLMEAIMLTVGGGLIGFALGWGLSTLISVFLPYGIHAVVTVTDFLLAFSVSTIVGVIFGILPASQASKRNLIDILR</sequence>
<dbReference type="GO" id="GO:0022857">
    <property type="term" value="F:transmembrane transporter activity"/>
    <property type="evidence" value="ECO:0007669"/>
    <property type="project" value="TreeGrafter"/>
</dbReference>
<name>A0A0R2ALF0_9LACO</name>
<dbReference type="EMBL" id="AYYP01000001">
    <property type="protein sequence ID" value="KRM66516.1"/>
    <property type="molecule type" value="Genomic_DNA"/>
</dbReference>
<evidence type="ECO:0000256" key="4">
    <source>
        <dbReference type="ARBA" id="ARBA00022989"/>
    </source>
</evidence>
<dbReference type="Proteomes" id="UP000051008">
    <property type="component" value="Unassembled WGS sequence"/>
</dbReference>
<dbReference type="Pfam" id="PF02687">
    <property type="entry name" value="FtsX"/>
    <property type="match status" value="1"/>
</dbReference>
<evidence type="ECO:0000313" key="11">
    <source>
        <dbReference type="Proteomes" id="UP000051008"/>
    </source>
</evidence>
<evidence type="ECO:0000256" key="6">
    <source>
        <dbReference type="ARBA" id="ARBA00038076"/>
    </source>
</evidence>
<dbReference type="InterPro" id="IPR050250">
    <property type="entry name" value="Macrolide_Exporter_MacB"/>
</dbReference>
<dbReference type="PANTHER" id="PTHR30572">
    <property type="entry name" value="MEMBRANE COMPONENT OF TRANSPORTER-RELATED"/>
    <property type="match status" value="1"/>
</dbReference>
<keyword evidence="5 7" id="KW-0472">Membrane</keyword>
<dbReference type="PATRIC" id="fig|1423718.3.peg.2096"/>
<dbReference type="InterPro" id="IPR025857">
    <property type="entry name" value="MacB_PCD"/>
</dbReference>
<reference evidence="10 11" key="1">
    <citation type="journal article" date="2015" name="Genome Announc.">
        <title>Expanding the biotechnology potential of lactobacilli through comparative genomics of 213 strains and associated genera.</title>
        <authorList>
            <person name="Sun Z."/>
            <person name="Harris H.M."/>
            <person name="McCann A."/>
            <person name="Guo C."/>
            <person name="Argimon S."/>
            <person name="Zhang W."/>
            <person name="Yang X."/>
            <person name="Jeffery I.B."/>
            <person name="Cooney J.C."/>
            <person name="Kagawa T.F."/>
            <person name="Liu W."/>
            <person name="Song Y."/>
            <person name="Salvetti E."/>
            <person name="Wrobel A."/>
            <person name="Rasinkangas P."/>
            <person name="Parkhill J."/>
            <person name="Rea M.C."/>
            <person name="O'Sullivan O."/>
            <person name="Ritari J."/>
            <person name="Douillard F.P."/>
            <person name="Paul Ross R."/>
            <person name="Yang R."/>
            <person name="Briner A.E."/>
            <person name="Felis G.E."/>
            <person name="de Vos W.M."/>
            <person name="Barrangou R."/>
            <person name="Klaenhammer T.R."/>
            <person name="Caufield P.W."/>
            <person name="Cui Y."/>
            <person name="Zhang H."/>
            <person name="O'Toole P.W."/>
        </authorList>
    </citation>
    <scope>NUCLEOTIDE SEQUENCE [LARGE SCALE GENOMIC DNA]</scope>
    <source>
        <strain evidence="10 11">DSM 20509</strain>
    </source>
</reference>
<dbReference type="OrthoDB" id="9770036at2"/>
<dbReference type="AlphaFoldDB" id="A0A0R2ALF0"/>
<comment type="similarity">
    <text evidence="6">Belongs to the ABC-4 integral membrane protein family.</text>
</comment>
<evidence type="ECO:0000256" key="2">
    <source>
        <dbReference type="ARBA" id="ARBA00022475"/>
    </source>
</evidence>
<organism evidence="10 11">
    <name type="scientific">Ligilactobacillus agilis DSM 20509</name>
    <dbReference type="NCBI Taxonomy" id="1423718"/>
    <lineage>
        <taxon>Bacteria</taxon>
        <taxon>Bacillati</taxon>
        <taxon>Bacillota</taxon>
        <taxon>Bacilli</taxon>
        <taxon>Lactobacillales</taxon>
        <taxon>Lactobacillaceae</taxon>
        <taxon>Ligilactobacillus</taxon>
    </lineage>
</organism>
<dbReference type="RefSeq" id="WP_056975606.1">
    <property type="nucleotide sequence ID" value="NZ_AYYP01000001.1"/>
</dbReference>
<evidence type="ECO:0000259" key="8">
    <source>
        <dbReference type="Pfam" id="PF02687"/>
    </source>
</evidence>
<evidence type="ECO:0000313" key="10">
    <source>
        <dbReference type="EMBL" id="KRM66516.1"/>
    </source>
</evidence>
<feature type="domain" description="MacB-like periplasmic core" evidence="9">
    <location>
        <begin position="21"/>
        <end position="237"/>
    </location>
</feature>
<dbReference type="Pfam" id="PF12704">
    <property type="entry name" value="MacB_PCD"/>
    <property type="match status" value="1"/>
</dbReference>
<keyword evidence="2" id="KW-1003">Cell membrane</keyword>
<comment type="caution">
    <text evidence="10">The sequence shown here is derived from an EMBL/GenBank/DDBJ whole genome shotgun (WGS) entry which is preliminary data.</text>
</comment>
<feature type="transmembrane region" description="Helical" evidence="7">
    <location>
        <begin position="269"/>
        <end position="290"/>
    </location>
</feature>
<keyword evidence="11" id="KW-1185">Reference proteome</keyword>
<evidence type="ECO:0000256" key="3">
    <source>
        <dbReference type="ARBA" id="ARBA00022692"/>
    </source>
</evidence>